<dbReference type="GO" id="GO:0016787">
    <property type="term" value="F:hydrolase activity"/>
    <property type="evidence" value="ECO:0007669"/>
    <property type="project" value="UniProtKB-KW"/>
</dbReference>
<dbReference type="Proteomes" id="UP000199687">
    <property type="component" value="Unassembled WGS sequence"/>
</dbReference>
<proteinExistence type="inferred from homology"/>
<dbReference type="Pfam" id="PF00135">
    <property type="entry name" value="COesterase"/>
    <property type="match status" value="1"/>
</dbReference>
<dbReference type="RefSeq" id="WP_089742880.1">
    <property type="nucleotide sequence ID" value="NZ_FOGL01000018.1"/>
</dbReference>
<evidence type="ECO:0000313" key="6">
    <source>
        <dbReference type="Proteomes" id="UP000199687"/>
    </source>
</evidence>
<dbReference type="SUPFAM" id="SSF53474">
    <property type="entry name" value="alpha/beta-Hydrolases"/>
    <property type="match status" value="1"/>
</dbReference>
<evidence type="ECO:0000256" key="1">
    <source>
        <dbReference type="ARBA" id="ARBA00005964"/>
    </source>
</evidence>
<evidence type="ECO:0000313" key="5">
    <source>
        <dbReference type="EMBL" id="SES10056.1"/>
    </source>
</evidence>
<evidence type="ECO:0000256" key="2">
    <source>
        <dbReference type="ARBA" id="ARBA00022801"/>
    </source>
</evidence>
<keyword evidence="3" id="KW-0732">Signal</keyword>
<reference evidence="5 6" key="1">
    <citation type="submission" date="2016-10" db="EMBL/GenBank/DDBJ databases">
        <authorList>
            <person name="de Groot N.N."/>
        </authorList>
    </citation>
    <scope>NUCLEOTIDE SEQUENCE [LARGE SCALE GENOMIC DNA]</scope>
    <source>
        <strain evidence="5 6">CGMCC 1.7727</strain>
    </source>
</reference>
<organism evidence="5 6">
    <name type="scientific">Gracilibacillus ureilyticus</name>
    <dbReference type="NCBI Taxonomy" id="531814"/>
    <lineage>
        <taxon>Bacteria</taxon>
        <taxon>Bacillati</taxon>
        <taxon>Bacillota</taxon>
        <taxon>Bacilli</taxon>
        <taxon>Bacillales</taxon>
        <taxon>Bacillaceae</taxon>
        <taxon>Gracilibacillus</taxon>
    </lineage>
</organism>
<dbReference type="EMBL" id="FOGL01000018">
    <property type="protein sequence ID" value="SES10056.1"/>
    <property type="molecule type" value="Genomic_DNA"/>
</dbReference>
<feature type="signal peptide" evidence="3">
    <location>
        <begin position="1"/>
        <end position="23"/>
    </location>
</feature>
<dbReference type="Gene3D" id="3.40.50.1820">
    <property type="entry name" value="alpha/beta hydrolase"/>
    <property type="match status" value="1"/>
</dbReference>
<dbReference type="PROSITE" id="PS51257">
    <property type="entry name" value="PROKAR_LIPOPROTEIN"/>
    <property type="match status" value="1"/>
</dbReference>
<dbReference type="InterPro" id="IPR029058">
    <property type="entry name" value="AB_hydrolase_fold"/>
</dbReference>
<gene>
    <name evidence="5" type="ORF">SAMN04487944_11825</name>
</gene>
<feature type="domain" description="Carboxylesterase type B" evidence="4">
    <location>
        <begin position="50"/>
        <end position="369"/>
    </location>
</feature>
<keyword evidence="6" id="KW-1185">Reference proteome</keyword>
<dbReference type="EC" id="3.1.1.-" evidence="3"/>
<protein>
    <recommendedName>
        <fullName evidence="3">Carboxylic ester hydrolase</fullName>
        <ecNumber evidence="3">3.1.1.-</ecNumber>
    </recommendedName>
</protein>
<evidence type="ECO:0000259" key="4">
    <source>
        <dbReference type="Pfam" id="PF00135"/>
    </source>
</evidence>
<feature type="chain" id="PRO_5011330821" description="Carboxylic ester hydrolase" evidence="3">
    <location>
        <begin position="24"/>
        <end position="578"/>
    </location>
</feature>
<dbReference type="AlphaFoldDB" id="A0A1H9UKR9"/>
<accession>A0A1H9UKR9</accession>
<comment type="similarity">
    <text evidence="1 3">Belongs to the type-B carboxylesterase/lipase family.</text>
</comment>
<keyword evidence="2 3" id="KW-0378">Hydrolase</keyword>
<sequence>MKLLTRFLITVVLAITLAGCNQTNETTNSTDDKDEATSTVYSYQQGIIQETNHGDVEGYENEEENTLVWKGIPYAKPPVDELRWKAPEDPEEFEGTFNATEPSDIAIQASAEGVTGSEDSLNLDIYRPNTDKTDLPVLLFIHGGNNQTGTSEEITGDAFVNDLDAIFISINYRLGPLGFNPLPALRTGNELEDSGNYALLDIAQSLDWVKENIESFGGDPDNITISGFSAGGRDVMAALTSPVFDGKFQKAIAFSGGMTMADQEDSVKVFAKAIAPLVVEDGVKATEEEAYEWLQKEEEEVKDYLYSLSAERLSGLMNNAGIRMSVFPHLYNDGTVLPEEQFDTTNYHSVPLMMLTGTSEFSFFALGDPYFSASFEDGSLFSNETKRNEFEFAKKYGSELYRLFNTQESALTMYDNYDAPIYTIEIPFGDELTETTDMDTFGSFHGVFVPLLDSNNTSYLSMILDSFQLEGAKDLSSQFKAYLSNFLHEGDPNGEGLTQWEPWTKEQPANLVLTANEEKSVAQMSGVTTTKEDVIAEIEADTSISDESKEKIINEVLNGRWFSEELDQYYGNSSLWIE</sequence>
<dbReference type="PANTHER" id="PTHR11559">
    <property type="entry name" value="CARBOXYLESTERASE"/>
    <property type="match status" value="1"/>
</dbReference>
<dbReference type="PROSITE" id="PS00122">
    <property type="entry name" value="CARBOXYLESTERASE_B_1"/>
    <property type="match status" value="1"/>
</dbReference>
<dbReference type="STRING" id="531814.SAMN04487944_11825"/>
<dbReference type="InterPro" id="IPR019826">
    <property type="entry name" value="Carboxylesterase_B_AS"/>
</dbReference>
<evidence type="ECO:0000256" key="3">
    <source>
        <dbReference type="RuleBase" id="RU361235"/>
    </source>
</evidence>
<name>A0A1H9UKR9_9BACI</name>
<dbReference type="OrthoDB" id="9775851at2"/>
<dbReference type="InterPro" id="IPR050309">
    <property type="entry name" value="Type-B_Carboxylest/Lipase"/>
</dbReference>
<dbReference type="InterPro" id="IPR002018">
    <property type="entry name" value="CarbesteraseB"/>
</dbReference>